<feature type="transmembrane region" description="Helical" evidence="1">
    <location>
        <begin position="20"/>
        <end position="43"/>
    </location>
</feature>
<evidence type="ECO:0000256" key="1">
    <source>
        <dbReference type="SAM" id="Phobius"/>
    </source>
</evidence>
<evidence type="ECO:0000313" key="3">
    <source>
        <dbReference type="Proteomes" id="UP001207294"/>
    </source>
</evidence>
<dbReference type="GeneID" id="93560025"/>
<keyword evidence="3" id="KW-1185">Reference proteome</keyword>
<dbReference type="RefSeq" id="WP_206400580.1">
    <property type="nucleotide sequence ID" value="NZ_JAFGZD010000002.1"/>
</dbReference>
<keyword evidence="1" id="KW-1133">Transmembrane helix</keyword>
<sequence>MNALIQRASNAFAALPPARRYALLAGWVVILTLSLVLIGRPLLTWGKDLRQWPLLAQQARALSPGPAFTAEYWQALASARGLVLTRVEQRGDIWQLQGELSRAEPLTQLMHSIQERGGRPLRWSLEQGHQGLVFSLDVGCAGRLP</sequence>
<gene>
    <name evidence="2" type="primary">gspM</name>
    <name evidence="2" type="ORF">OH718_06120</name>
</gene>
<accession>A0ABT3BTI9</accession>
<comment type="caution">
    <text evidence="2">The sequence shown here is derived from an EMBL/GenBank/DDBJ whole genome shotgun (WGS) entry which is preliminary data.</text>
</comment>
<reference evidence="2 3" key="1">
    <citation type="submission" date="2022-10" db="EMBL/GenBank/DDBJ databases">
        <title>Characterization of Pseudomonas capsici strains from pepper and tomato in Georgia.</title>
        <authorList>
            <person name="Zhao M."/>
            <person name="Dutta B."/>
        </authorList>
    </citation>
    <scope>NUCLEOTIDE SEQUENCE [LARGE SCALE GENOMIC DNA]</scope>
    <source>
        <strain evidence="2 3">Pc20-5</strain>
    </source>
</reference>
<dbReference type="Proteomes" id="UP001207294">
    <property type="component" value="Unassembled WGS sequence"/>
</dbReference>
<dbReference type="NCBIfam" id="TIGR04412">
    <property type="entry name" value="T2SS_GspM_XcpZ"/>
    <property type="match status" value="1"/>
</dbReference>
<name>A0ABT3BTI9_9PSED</name>
<keyword evidence="1" id="KW-0472">Membrane</keyword>
<evidence type="ECO:0000313" key="2">
    <source>
        <dbReference type="EMBL" id="MCV4376170.1"/>
    </source>
</evidence>
<dbReference type="EMBL" id="JAOXML010000003">
    <property type="protein sequence ID" value="MCV4376170.1"/>
    <property type="molecule type" value="Genomic_DNA"/>
</dbReference>
<proteinExistence type="predicted"/>
<keyword evidence="1" id="KW-0812">Transmembrane</keyword>
<protein>
    <submittedName>
        <fullName evidence="2">Type II secretion system protein GspM</fullName>
    </submittedName>
</protein>
<dbReference type="InterPro" id="IPR030927">
    <property type="entry name" value="T2SS_GspM_XcpZ"/>
</dbReference>
<organism evidence="2 3">
    <name type="scientific">Pseudomonas capsici</name>
    <dbReference type="NCBI Taxonomy" id="2810614"/>
    <lineage>
        <taxon>Bacteria</taxon>
        <taxon>Pseudomonadati</taxon>
        <taxon>Pseudomonadota</taxon>
        <taxon>Gammaproteobacteria</taxon>
        <taxon>Pseudomonadales</taxon>
        <taxon>Pseudomonadaceae</taxon>
        <taxon>Pseudomonas</taxon>
    </lineage>
</organism>